<accession>A0A1V0RSG8</accession>
<evidence type="ECO:0000256" key="1">
    <source>
        <dbReference type="SAM" id="SignalP"/>
    </source>
</evidence>
<name>A0A1V0RSG8_9RHOB</name>
<dbReference type="EMBL" id="CP020474">
    <property type="protein sequence ID" value="ARE84691.1"/>
    <property type="molecule type" value="Genomic_DNA"/>
</dbReference>
<feature type="chain" id="PRO_5010704603" evidence="1">
    <location>
        <begin position="28"/>
        <end position="172"/>
    </location>
</feature>
<keyword evidence="2" id="KW-0449">Lipoprotein</keyword>
<evidence type="ECO:0000313" key="2">
    <source>
        <dbReference type="EMBL" id="ARE84691.1"/>
    </source>
</evidence>
<evidence type="ECO:0000313" key="3">
    <source>
        <dbReference type="Proteomes" id="UP000192273"/>
    </source>
</evidence>
<dbReference type="Proteomes" id="UP000192273">
    <property type="component" value="Chromosome"/>
</dbReference>
<keyword evidence="1" id="KW-0732">Signal</keyword>
<dbReference type="RefSeq" id="WP_008279929.1">
    <property type="nucleotide sequence ID" value="NZ_CP020474.1"/>
</dbReference>
<dbReference type="KEGG" id="rmm:ROSMUCSMR3_03228"/>
<organism evidence="2 3">
    <name type="scientific">Roseovarius mucosus</name>
    <dbReference type="NCBI Taxonomy" id="215743"/>
    <lineage>
        <taxon>Bacteria</taxon>
        <taxon>Pseudomonadati</taxon>
        <taxon>Pseudomonadota</taxon>
        <taxon>Alphaproteobacteria</taxon>
        <taxon>Rhodobacterales</taxon>
        <taxon>Roseobacteraceae</taxon>
        <taxon>Roseovarius</taxon>
    </lineage>
</organism>
<sequence>MFSRLLRPLLLPLALMPLGACMSSGRAVDALPADASPRTEAVAQLRDDLSGLPVPAAAQAPEVVQFTGLGLSQVSTQPGASINERRLMAIRAARLEAIRDLTEQIHGIRINSESTLHDQVLRSDTVRAVVAGEIRGARTLRITPKGDDSFEVVLALDPDTVRYILRAVRQRG</sequence>
<proteinExistence type="predicted"/>
<protein>
    <submittedName>
        <fullName evidence="2">LPP20 lipoprotein</fullName>
    </submittedName>
</protein>
<reference evidence="2 3" key="1">
    <citation type="submission" date="2017-03" db="EMBL/GenBank/DDBJ databases">
        <title>Genome Sequence of Roseovarius mucosus strain SMR3 Isolated from a culture of the Diatom Skeletonema marinoi.</title>
        <authorList>
            <person name="Topel M."/>
            <person name="Pinder M."/>
            <person name="Johansson O.N."/>
            <person name="Kourtchenko O."/>
            <person name="Godhe A."/>
            <person name="Clarke A.K."/>
        </authorList>
    </citation>
    <scope>NUCLEOTIDE SEQUENCE [LARGE SCALE GENOMIC DNA]</scope>
    <source>
        <strain evidence="2 3">SMR3</strain>
    </source>
</reference>
<gene>
    <name evidence="2" type="ORF">ROSMUCSMR3_03228</name>
</gene>
<dbReference type="AlphaFoldDB" id="A0A1V0RSG8"/>
<keyword evidence="3" id="KW-1185">Reference proteome</keyword>
<feature type="signal peptide" evidence="1">
    <location>
        <begin position="1"/>
        <end position="27"/>
    </location>
</feature>